<sequence>MILVIIFLVFIKLLKCQRVDNYCKLYQDFYYKPNTCNYQVIRTNISQIYCPETFCLYASGHIQVSKFKIFEGKFYGCPSFLRYIGGVLNIDNEIFDSSISKCQDINSCMEVNYKLPTTPGETIIDMTLCCNNGNEQKFYDLPPVVIEPCNSNYSNIRNEQIILPVVDYLPVIKNNINNLKISNIIFILSLILMFSQM</sequence>
<evidence type="ECO:0000313" key="3">
    <source>
        <dbReference type="WBParaSite" id="SVE_1795600.1"/>
    </source>
</evidence>
<reference evidence="3" key="2">
    <citation type="submission" date="2015-08" db="UniProtKB">
        <authorList>
            <consortium name="WormBaseParasite"/>
        </authorList>
    </citation>
    <scope>IDENTIFICATION</scope>
</reference>
<keyword evidence="2" id="KW-1185">Reference proteome</keyword>
<accession>A0A0K0FZS6</accession>
<name>A0A0K0FZS6_STRVS</name>
<dbReference type="AlphaFoldDB" id="A0A0K0FZS6"/>
<protein>
    <submittedName>
        <fullName evidence="3">Uncharacterized protein</fullName>
    </submittedName>
</protein>
<reference evidence="2" key="1">
    <citation type="submission" date="2014-07" db="EMBL/GenBank/DDBJ databases">
        <authorList>
            <person name="Martin A.A"/>
            <person name="De Silva N."/>
        </authorList>
    </citation>
    <scope>NUCLEOTIDE SEQUENCE</scope>
</reference>
<feature type="chain" id="PRO_5005330310" evidence="1">
    <location>
        <begin position="17"/>
        <end position="197"/>
    </location>
</feature>
<organism evidence="2 3">
    <name type="scientific">Strongyloides venezuelensis</name>
    <name type="common">Threadworm</name>
    <dbReference type="NCBI Taxonomy" id="75913"/>
    <lineage>
        <taxon>Eukaryota</taxon>
        <taxon>Metazoa</taxon>
        <taxon>Ecdysozoa</taxon>
        <taxon>Nematoda</taxon>
        <taxon>Chromadorea</taxon>
        <taxon>Rhabditida</taxon>
        <taxon>Tylenchina</taxon>
        <taxon>Panagrolaimomorpha</taxon>
        <taxon>Strongyloidoidea</taxon>
        <taxon>Strongyloididae</taxon>
        <taxon>Strongyloides</taxon>
    </lineage>
</organism>
<feature type="signal peptide" evidence="1">
    <location>
        <begin position="1"/>
        <end position="16"/>
    </location>
</feature>
<evidence type="ECO:0000313" key="2">
    <source>
        <dbReference type="Proteomes" id="UP000035680"/>
    </source>
</evidence>
<dbReference type="Proteomes" id="UP000035680">
    <property type="component" value="Unassembled WGS sequence"/>
</dbReference>
<dbReference type="WBParaSite" id="SVE_1795600.1">
    <property type="protein sequence ID" value="SVE_1795600.1"/>
    <property type="gene ID" value="SVE_1795600"/>
</dbReference>
<evidence type="ECO:0000256" key="1">
    <source>
        <dbReference type="SAM" id="SignalP"/>
    </source>
</evidence>
<keyword evidence="1" id="KW-0732">Signal</keyword>
<proteinExistence type="predicted"/>